<reference evidence="1 2" key="1">
    <citation type="submission" date="2016-07" db="EMBL/GenBank/DDBJ databases">
        <title>Pervasive Adenine N6-methylation of Active Genes in Fungi.</title>
        <authorList>
            <consortium name="DOE Joint Genome Institute"/>
            <person name="Mondo S.J."/>
            <person name="Dannebaum R.O."/>
            <person name="Kuo R.C."/>
            <person name="Labutti K."/>
            <person name="Haridas S."/>
            <person name="Kuo A."/>
            <person name="Salamov A."/>
            <person name="Ahrendt S.R."/>
            <person name="Lipzen A."/>
            <person name="Sullivan W."/>
            <person name="Andreopoulos W.B."/>
            <person name="Clum A."/>
            <person name="Lindquist E."/>
            <person name="Daum C."/>
            <person name="Ramamoorthy G.K."/>
            <person name="Gryganskyi A."/>
            <person name="Culley D."/>
            <person name="Magnuson J.K."/>
            <person name="James T.Y."/>
            <person name="O'Malley M.A."/>
            <person name="Stajich J.E."/>
            <person name="Spatafora J.W."/>
            <person name="Visel A."/>
            <person name="Grigoriev I.V."/>
        </authorList>
    </citation>
    <scope>NUCLEOTIDE SEQUENCE [LARGE SCALE GENOMIC DNA]</scope>
    <source>
        <strain evidence="1 2">62-1032</strain>
    </source>
</reference>
<organism evidence="1 2">
    <name type="scientific">Leucosporidium creatinivorum</name>
    <dbReference type="NCBI Taxonomy" id="106004"/>
    <lineage>
        <taxon>Eukaryota</taxon>
        <taxon>Fungi</taxon>
        <taxon>Dikarya</taxon>
        <taxon>Basidiomycota</taxon>
        <taxon>Pucciniomycotina</taxon>
        <taxon>Microbotryomycetes</taxon>
        <taxon>Leucosporidiales</taxon>
        <taxon>Leucosporidium</taxon>
    </lineage>
</organism>
<evidence type="ECO:0000313" key="2">
    <source>
        <dbReference type="Proteomes" id="UP000193467"/>
    </source>
</evidence>
<dbReference type="Proteomes" id="UP000193467">
    <property type="component" value="Unassembled WGS sequence"/>
</dbReference>
<accession>A0A1Y2F9X3</accession>
<proteinExistence type="predicted"/>
<dbReference type="InParanoid" id="A0A1Y2F9X3"/>
<protein>
    <submittedName>
        <fullName evidence="1">Uncharacterized protein</fullName>
    </submittedName>
</protein>
<sequence>VCFASTRCSGLYHRSKAHTTSRKARYTLVSRTPSPTTSSARQQGSWSFARWTERWKLLQALKGKLKLPPWPTRALLLPLPLLQPSPAFASFPSRTKSSASHLATCYHDRSRITFGTVAAPPTSLGAASSRRLSENWRCQSSF</sequence>
<comment type="caution">
    <text evidence="1">The sequence shown here is derived from an EMBL/GenBank/DDBJ whole genome shotgun (WGS) entry which is preliminary data.</text>
</comment>
<feature type="non-terminal residue" evidence="1">
    <location>
        <position position="142"/>
    </location>
</feature>
<dbReference type="EMBL" id="MCGR01000024">
    <property type="protein sequence ID" value="ORY80720.1"/>
    <property type="molecule type" value="Genomic_DNA"/>
</dbReference>
<gene>
    <name evidence="1" type="ORF">BCR35DRAFT_352482</name>
</gene>
<dbReference type="AlphaFoldDB" id="A0A1Y2F9X3"/>
<keyword evidence="2" id="KW-1185">Reference proteome</keyword>
<feature type="non-terminal residue" evidence="1">
    <location>
        <position position="1"/>
    </location>
</feature>
<name>A0A1Y2F9X3_9BASI</name>
<evidence type="ECO:0000313" key="1">
    <source>
        <dbReference type="EMBL" id="ORY80720.1"/>
    </source>
</evidence>